<dbReference type="EMBL" id="NHTK01000905">
    <property type="protein sequence ID" value="PPR04687.1"/>
    <property type="molecule type" value="Genomic_DNA"/>
</dbReference>
<feature type="compositionally biased region" description="Basic and acidic residues" evidence="1">
    <location>
        <begin position="147"/>
        <end position="159"/>
    </location>
</feature>
<feature type="region of interest" description="Disordered" evidence="1">
    <location>
        <begin position="121"/>
        <end position="167"/>
    </location>
</feature>
<gene>
    <name evidence="2" type="ORF">CVT24_011904</name>
</gene>
<organism evidence="2 3">
    <name type="scientific">Panaeolus cyanescens</name>
    <dbReference type="NCBI Taxonomy" id="181874"/>
    <lineage>
        <taxon>Eukaryota</taxon>
        <taxon>Fungi</taxon>
        <taxon>Dikarya</taxon>
        <taxon>Basidiomycota</taxon>
        <taxon>Agaricomycotina</taxon>
        <taxon>Agaricomycetes</taxon>
        <taxon>Agaricomycetidae</taxon>
        <taxon>Agaricales</taxon>
        <taxon>Agaricineae</taxon>
        <taxon>Galeropsidaceae</taxon>
        <taxon>Panaeolus</taxon>
    </lineage>
</organism>
<feature type="compositionally biased region" description="Polar residues" evidence="1">
    <location>
        <begin position="691"/>
        <end position="703"/>
    </location>
</feature>
<feature type="region of interest" description="Disordered" evidence="1">
    <location>
        <begin position="441"/>
        <end position="469"/>
    </location>
</feature>
<dbReference type="OrthoDB" id="3069588at2759"/>
<evidence type="ECO:0000313" key="2">
    <source>
        <dbReference type="EMBL" id="PPR04687.1"/>
    </source>
</evidence>
<proteinExistence type="predicted"/>
<sequence>MVCVGVFSTSSSSKGQTAGESKPDNTIDIEAGMRPCSEVLDISASAISKTTCALPDSSLSGSMDKADFVEVSMYGNIPAARVSVDRATVNTPKIPSSLTAPITIPTGTLPIQIKVTKARTLEHSATRAAPPSPPQESRNLFHGKSRSRAEEEIRNEKTRNRVSSQRQSIVDPVKARILDVAMKQVQDRTVSVHKKVVITTPAIKITPSSVRIEYCQPSLFYSCDDQDKSTDTLISKSDAVTIVHTSTDEEDNDSMKSKKRQGIQFTQPPTIFSQLNNPHHKQNSMKIILPIIVEPVQIPTPPSSVSGSSINSTQSNESIQDIISMFPIPPDSPPPALLSEEEEVDTHTTDDLQRHDVPYTGSTILPSSSSESSSILDISISSEGDHSCESGSSMSEERPSPTSTAVETTQLPITKQVDAYYPSGVFGKSKLETGERQSSLPFQFPALPHTPPKPHEATHDRKYSNHLRPTSGDWLAKYTKSSSSPQSGRESFASQISVSASISVSGLSVFTEQYHDVVDTFNKAVEDNRRKGGAFHFNQDSLSAVMSSSKDRKVTDGAGDESTDEEKELPEANSSGLPVSESESTHDAGSEETSSDNEFTYKSSLRKRPDSLVWFAALDEARAQEQAQQRASGWETDLESDLSDEEYASTAALAVATPHQVEKPVTPLNVVKKTRRQSSSLVDEGSPVFESPSNSESSCVTGNQEEDDRGQKVVRRLDEEDVHEASSDETWFSSDSSLAHRRANGNATMSVTTLHTPELDANDVFSHADESIDSTERSIDDILGMLDRQSVDGVKISGADSPTSPQQHSQVIVQTDQRTLGSVSFTGAPAGLRSLLSGKGTGSIGVHSMASAGRMSKRRTRRTPGSPWRKRAHVAEEEDEDEDEVEEGDVEECWGELFSEAKR</sequence>
<feature type="compositionally biased region" description="Basic and acidic residues" evidence="1">
    <location>
        <begin position="453"/>
        <end position="463"/>
    </location>
</feature>
<keyword evidence="3" id="KW-1185">Reference proteome</keyword>
<feature type="compositionally biased region" description="Basic residues" evidence="1">
    <location>
        <begin position="855"/>
        <end position="872"/>
    </location>
</feature>
<feature type="region of interest" description="Disordered" evidence="1">
    <location>
        <begin position="836"/>
        <end position="891"/>
    </location>
</feature>
<evidence type="ECO:0000313" key="3">
    <source>
        <dbReference type="Proteomes" id="UP000284842"/>
    </source>
</evidence>
<accession>A0A409YNL6</accession>
<dbReference type="AlphaFoldDB" id="A0A409YNL6"/>
<evidence type="ECO:0000256" key="1">
    <source>
        <dbReference type="SAM" id="MobiDB-lite"/>
    </source>
</evidence>
<protein>
    <submittedName>
        <fullName evidence="2">Uncharacterized protein</fullName>
    </submittedName>
</protein>
<feature type="region of interest" description="Disordered" evidence="1">
    <location>
        <begin position="545"/>
        <end position="602"/>
    </location>
</feature>
<feature type="compositionally biased region" description="Low complexity" evidence="1">
    <location>
        <begin position="360"/>
        <end position="382"/>
    </location>
</feature>
<name>A0A409YNL6_9AGAR</name>
<dbReference type="Proteomes" id="UP000284842">
    <property type="component" value="Unassembled WGS sequence"/>
</dbReference>
<feature type="compositionally biased region" description="Polar residues" evidence="1">
    <location>
        <begin position="7"/>
        <end position="19"/>
    </location>
</feature>
<reference evidence="2 3" key="1">
    <citation type="journal article" date="2018" name="Evol. Lett.">
        <title>Horizontal gene cluster transfer increased hallucinogenic mushroom diversity.</title>
        <authorList>
            <person name="Reynolds H.T."/>
            <person name="Vijayakumar V."/>
            <person name="Gluck-Thaler E."/>
            <person name="Korotkin H.B."/>
            <person name="Matheny P.B."/>
            <person name="Slot J.C."/>
        </authorList>
    </citation>
    <scope>NUCLEOTIDE SEQUENCE [LARGE SCALE GENOMIC DNA]</scope>
    <source>
        <strain evidence="2 3">2629</strain>
    </source>
</reference>
<dbReference type="InParanoid" id="A0A409YNL6"/>
<feature type="compositionally biased region" description="Acidic residues" evidence="1">
    <location>
        <begin position="876"/>
        <end position="891"/>
    </location>
</feature>
<feature type="compositionally biased region" description="Basic and acidic residues" evidence="1">
    <location>
        <begin position="345"/>
        <end position="357"/>
    </location>
</feature>
<feature type="compositionally biased region" description="Polar residues" evidence="1">
    <location>
        <begin position="389"/>
        <end position="411"/>
    </location>
</feature>
<feature type="region of interest" description="Disordered" evidence="1">
    <location>
        <begin position="7"/>
        <end position="26"/>
    </location>
</feature>
<feature type="region of interest" description="Disordered" evidence="1">
    <location>
        <begin position="672"/>
        <end position="711"/>
    </location>
</feature>
<feature type="compositionally biased region" description="Acidic residues" evidence="1">
    <location>
        <begin position="558"/>
        <end position="568"/>
    </location>
</feature>
<feature type="region of interest" description="Disordered" evidence="1">
    <location>
        <begin position="327"/>
        <end position="411"/>
    </location>
</feature>
<feature type="compositionally biased region" description="Pro residues" evidence="1">
    <location>
        <begin position="327"/>
        <end position="336"/>
    </location>
</feature>
<comment type="caution">
    <text evidence="2">The sequence shown here is derived from an EMBL/GenBank/DDBJ whole genome shotgun (WGS) entry which is preliminary data.</text>
</comment>